<keyword evidence="1" id="KW-1133">Transmembrane helix</keyword>
<accession>A0A6C0F086</accession>
<dbReference type="AlphaFoldDB" id="A0A6C0F086"/>
<name>A0A6C0F086_9ZZZZ</name>
<proteinExistence type="predicted"/>
<evidence type="ECO:0000256" key="1">
    <source>
        <dbReference type="SAM" id="Phobius"/>
    </source>
</evidence>
<reference evidence="2" key="1">
    <citation type="journal article" date="2020" name="Nature">
        <title>Giant virus diversity and host interactions through global metagenomics.</title>
        <authorList>
            <person name="Schulz F."/>
            <person name="Roux S."/>
            <person name="Paez-Espino D."/>
            <person name="Jungbluth S."/>
            <person name="Walsh D.A."/>
            <person name="Denef V.J."/>
            <person name="McMahon K.D."/>
            <person name="Konstantinidis K.T."/>
            <person name="Eloe-Fadrosh E.A."/>
            <person name="Kyrpides N.C."/>
            <person name="Woyke T."/>
        </authorList>
    </citation>
    <scope>NUCLEOTIDE SEQUENCE</scope>
    <source>
        <strain evidence="2">GVMAG-M-3300009161-52</strain>
    </source>
</reference>
<sequence>MNWIIIIIFILSISFFLITKYYYLKKTLKNENIEAFETEISLTPTQKLLNTHGLTIKYLTSHQAKKLIVKNGEYLQGMNQANLSARGCTSLDDLYNKYINAFDDITPDEQKKIDKFIFELLNNVKQYKSSYYNYIVKWLSIISFAKAKSWLEAGMPHTLDNTIVMDADWFTNPRKTTLLHEITHVHQRNTPLDYEDLYPSLGYLYNPVDIRGMDSIYPLNRNNPDGTSKYWLWGNGNTYWWIGAIFTTVNPDKLTDINMVALTLDRDKEGNFYYLKQNPTPLSNLKEFILFFGENPNNYHPNEMTAKFAEWYLADILRDSSSKWTEYNKYEGYKIYKKYFENMMNKYY</sequence>
<keyword evidence="1" id="KW-0472">Membrane</keyword>
<keyword evidence="1" id="KW-0812">Transmembrane</keyword>
<dbReference type="EMBL" id="MN738979">
    <property type="protein sequence ID" value="QHT33820.1"/>
    <property type="molecule type" value="Genomic_DNA"/>
</dbReference>
<organism evidence="2">
    <name type="scientific">viral metagenome</name>
    <dbReference type="NCBI Taxonomy" id="1070528"/>
    <lineage>
        <taxon>unclassified sequences</taxon>
        <taxon>metagenomes</taxon>
        <taxon>organismal metagenomes</taxon>
    </lineage>
</organism>
<feature type="transmembrane region" description="Helical" evidence="1">
    <location>
        <begin position="6"/>
        <end position="24"/>
    </location>
</feature>
<evidence type="ECO:0000313" key="2">
    <source>
        <dbReference type="EMBL" id="QHT33820.1"/>
    </source>
</evidence>
<protein>
    <submittedName>
        <fullName evidence="2">Uncharacterized protein</fullName>
    </submittedName>
</protein>